<dbReference type="AlphaFoldDB" id="A0A7R8ZQI0"/>
<accession>A0A7R8ZQI0</accession>
<proteinExistence type="predicted"/>
<evidence type="ECO:0000313" key="1">
    <source>
        <dbReference type="EMBL" id="CAD7230462.1"/>
    </source>
</evidence>
<protein>
    <submittedName>
        <fullName evidence="1">Uncharacterized protein</fullName>
    </submittedName>
</protein>
<dbReference type="EMBL" id="OB662704">
    <property type="protein sequence ID" value="CAD7230462.1"/>
    <property type="molecule type" value="Genomic_DNA"/>
</dbReference>
<reference evidence="1" key="1">
    <citation type="submission" date="2020-11" db="EMBL/GenBank/DDBJ databases">
        <authorList>
            <person name="Tran Van P."/>
        </authorList>
    </citation>
    <scope>NUCLEOTIDE SEQUENCE</scope>
</reference>
<name>A0A7R8ZQI0_9CRUS</name>
<gene>
    <name evidence="1" type="ORF">CTOB1V02_LOCUS8320</name>
</gene>
<organism evidence="1">
    <name type="scientific">Cyprideis torosa</name>
    <dbReference type="NCBI Taxonomy" id="163714"/>
    <lineage>
        <taxon>Eukaryota</taxon>
        <taxon>Metazoa</taxon>
        <taxon>Ecdysozoa</taxon>
        <taxon>Arthropoda</taxon>
        <taxon>Crustacea</taxon>
        <taxon>Oligostraca</taxon>
        <taxon>Ostracoda</taxon>
        <taxon>Podocopa</taxon>
        <taxon>Podocopida</taxon>
        <taxon>Cytherocopina</taxon>
        <taxon>Cytheroidea</taxon>
        <taxon>Cytherideidae</taxon>
        <taxon>Cyprideis</taxon>
    </lineage>
</organism>
<sequence>MFGLVSACLMCLASTLLVVLAIPMVMMYLMLRSCLVVALRLKSGRNVLPLTHCDRSFICQLFPNCAREDCHECIFIFLKTHCPTRGVILNSLTKSYDKETWPTKFRSELKFFWRYAFWIEDPHFCLESHVEDFSGTMEDCLKTPHYHPSDSSNRWIFLICTDGIVFRVHHALMDAISSCKFIAATIIDKAGSSLEISPVPKHSASFWVYLFSFLNQNAHNIQHMWFDKNQWMIPHPRSAKIIYAATKPFSTQRLKKICAIFGGATISELFVTAILTTIVSLTKDIENSKMSYFIAFAYHDLAQYKEIRVDHHLGNATSGYRIKVQPRKMSIVETLEDTQRNFRRFKTDPFRMCLRYWFETSNYYPWPTWLPVECPATTIISSVPGLNRRCKILGGNAIDEIRFHCNTQCSAPPFIFHFISYAESVTLTMSIDFKVLELSGCTAPEFLQLISQNISELEKCSQDLNNFEKPIHE</sequence>